<dbReference type="Pfam" id="PF19054">
    <property type="entry name" value="DUF5753"/>
    <property type="match status" value="1"/>
</dbReference>
<accession>A0ABR7M1R3</accession>
<dbReference type="RefSeq" id="WP_187248105.1">
    <property type="nucleotide sequence ID" value="NZ_JABVEC010000055.1"/>
</dbReference>
<dbReference type="CDD" id="cd00093">
    <property type="entry name" value="HTH_XRE"/>
    <property type="match status" value="1"/>
</dbReference>
<dbReference type="Pfam" id="PF13560">
    <property type="entry name" value="HTH_31"/>
    <property type="match status" value="1"/>
</dbReference>
<keyword evidence="3" id="KW-1185">Reference proteome</keyword>
<dbReference type="EMBL" id="JABVEC010000055">
    <property type="protein sequence ID" value="MBC6471061.1"/>
    <property type="molecule type" value="Genomic_DNA"/>
</dbReference>
<reference evidence="2 3" key="1">
    <citation type="submission" date="2020-06" db="EMBL/GenBank/DDBJ databases">
        <title>Actinomadura xiongansis sp. nov., isolated from soil of Baiyangdian.</title>
        <authorList>
            <person name="Zhang X."/>
        </authorList>
    </citation>
    <scope>NUCLEOTIDE SEQUENCE [LARGE SCALE GENOMIC DNA]</scope>
    <source>
        <strain evidence="2 3">HBUM206468</strain>
    </source>
</reference>
<protein>
    <submittedName>
        <fullName evidence="2">Helix-turn-helix domain-containing protein</fullName>
    </submittedName>
</protein>
<dbReference type="InterPro" id="IPR001387">
    <property type="entry name" value="Cro/C1-type_HTH"/>
</dbReference>
<evidence type="ECO:0000313" key="2">
    <source>
        <dbReference type="EMBL" id="MBC6471061.1"/>
    </source>
</evidence>
<sequence>MSSPRRSPTLRRRRLSAELRRLRRDCGLTALDVTDRLNWAAGKLTRMERGEWVRPNPRDVQDLLDVYGVTDQHQREQLMAWAREGRERGWWHPYRDMLSESYTTFIGLEAETATERTFELAVIPGILQTADYARALMSRGPAEISAAEIDHRVEIRMARQQILTGEDPLRLWAVIDEAALQRPAGGDVVMRAQMQHLIKVAELPKVTLQVIPFSSGTHPGTKGPFTILEFRERQDPDAVYVENVAGELFIEEPEEVDSFRIAFERLTAVAKSPEDTIATIAGLARQ</sequence>
<dbReference type="SMART" id="SM00530">
    <property type="entry name" value="HTH_XRE"/>
    <property type="match status" value="1"/>
</dbReference>
<gene>
    <name evidence="2" type="ORF">HKK74_37065</name>
</gene>
<comment type="caution">
    <text evidence="2">The sequence shown here is derived from an EMBL/GenBank/DDBJ whole genome shotgun (WGS) entry which is preliminary data.</text>
</comment>
<dbReference type="Gene3D" id="1.10.260.40">
    <property type="entry name" value="lambda repressor-like DNA-binding domains"/>
    <property type="match status" value="1"/>
</dbReference>
<dbReference type="Proteomes" id="UP000805614">
    <property type="component" value="Unassembled WGS sequence"/>
</dbReference>
<organism evidence="2 3">
    <name type="scientific">Actinomadura alba</name>
    <dbReference type="NCBI Taxonomy" id="406431"/>
    <lineage>
        <taxon>Bacteria</taxon>
        <taxon>Bacillati</taxon>
        <taxon>Actinomycetota</taxon>
        <taxon>Actinomycetes</taxon>
        <taxon>Streptosporangiales</taxon>
        <taxon>Thermomonosporaceae</taxon>
        <taxon>Actinomadura</taxon>
    </lineage>
</organism>
<evidence type="ECO:0000259" key="1">
    <source>
        <dbReference type="SMART" id="SM00530"/>
    </source>
</evidence>
<dbReference type="InterPro" id="IPR043917">
    <property type="entry name" value="DUF5753"/>
</dbReference>
<name>A0ABR7M1R3_9ACTN</name>
<dbReference type="InterPro" id="IPR010982">
    <property type="entry name" value="Lambda_DNA-bd_dom_sf"/>
</dbReference>
<feature type="domain" description="HTH cro/C1-type" evidence="1">
    <location>
        <begin position="18"/>
        <end position="74"/>
    </location>
</feature>
<dbReference type="SUPFAM" id="SSF47413">
    <property type="entry name" value="lambda repressor-like DNA-binding domains"/>
    <property type="match status" value="1"/>
</dbReference>
<evidence type="ECO:0000313" key="3">
    <source>
        <dbReference type="Proteomes" id="UP000805614"/>
    </source>
</evidence>
<proteinExistence type="predicted"/>